<keyword evidence="1" id="KW-1133">Transmembrane helix</keyword>
<evidence type="ECO:0000313" key="2">
    <source>
        <dbReference type="EMBL" id="MBA4652834.1"/>
    </source>
</evidence>
<reference evidence="2" key="2">
    <citation type="submission" date="2020-07" db="EMBL/GenBank/DDBJ databases">
        <authorList>
            <person name="Vera ALvarez R."/>
            <person name="Arias-Moreno D.M."/>
            <person name="Jimenez-Jacinto V."/>
            <person name="Jimenez-Bremont J.F."/>
            <person name="Swaminathan K."/>
            <person name="Moose S.P."/>
            <person name="Guerrero-Gonzalez M.L."/>
            <person name="Marino-Ramirez L."/>
            <person name="Landsman D."/>
            <person name="Rodriguez-Kessler M."/>
            <person name="Delgado-Sanchez P."/>
        </authorList>
    </citation>
    <scope>NUCLEOTIDE SEQUENCE</scope>
    <source>
        <tissue evidence="2">Cladode</tissue>
    </source>
</reference>
<sequence>MRPGHPNPVEVIVIFNLNFICAIVGDSCSVVFKCVFCFWVCQIWQIDKPKMCPVPKLDSCAIVEKFSDVHTTLPPEMCRMSGGCSCLARLWLTVERESNVKR</sequence>
<protein>
    <submittedName>
        <fullName evidence="2">Uncharacterized protein</fullName>
    </submittedName>
</protein>
<dbReference type="AlphaFoldDB" id="A0A7C8ZW17"/>
<dbReference type="EMBL" id="GISG01176408">
    <property type="protein sequence ID" value="MBA4652834.1"/>
    <property type="molecule type" value="Transcribed_RNA"/>
</dbReference>
<name>A0A7C8ZW17_OPUST</name>
<proteinExistence type="predicted"/>
<reference evidence="2" key="1">
    <citation type="journal article" date="2013" name="J. Plant Res.">
        <title>Effect of fungi and light on seed germination of three Opuntia species from semiarid lands of central Mexico.</title>
        <authorList>
            <person name="Delgado-Sanchez P."/>
            <person name="Jimenez-Bremont J.F."/>
            <person name="Guerrero-Gonzalez Mde L."/>
            <person name="Flores J."/>
        </authorList>
    </citation>
    <scope>NUCLEOTIDE SEQUENCE</scope>
    <source>
        <tissue evidence="2">Cladode</tissue>
    </source>
</reference>
<keyword evidence="1" id="KW-0472">Membrane</keyword>
<accession>A0A7C8ZW17</accession>
<evidence type="ECO:0000256" key="1">
    <source>
        <dbReference type="SAM" id="Phobius"/>
    </source>
</evidence>
<feature type="transmembrane region" description="Helical" evidence="1">
    <location>
        <begin position="12"/>
        <end position="41"/>
    </location>
</feature>
<keyword evidence="1" id="KW-0812">Transmembrane</keyword>
<organism evidence="2">
    <name type="scientific">Opuntia streptacantha</name>
    <name type="common">Prickly pear cactus</name>
    <name type="synonym">Opuntia cardona</name>
    <dbReference type="NCBI Taxonomy" id="393608"/>
    <lineage>
        <taxon>Eukaryota</taxon>
        <taxon>Viridiplantae</taxon>
        <taxon>Streptophyta</taxon>
        <taxon>Embryophyta</taxon>
        <taxon>Tracheophyta</taxon>
        <taxon>Spermatophyta</taxon>
        <taxon>Magnoliopsida</taxon>
        <taxon>eudicotyledons</taxon>
        <taxon>Gunneridae</taxon>
        <taxon>Pentapetalae</taxon>
        <taxon>Caryophyllales</taxon>
        <taxon>Cactineae</taxon>
        <taxon>Cactaceae</taxon>
        <taxon>Opuntioideae</taxon>
        <taxon>Opuntia</taxon>
    </lineage>
</organism>